<dbReference type="PANTHER" id="PTHR42877">
    <property type="entry name" value="L-ORNITHINE N(5)-MONOOXYGENASE-RELATED"/>
    <property type="match status" value="1"/>
</dbReference>
<dbReference type="RefSeq" id="WP_119704575.1">
    <property type="nucleotide sequence ID" value="NZ_JBHSOI010000002.1"/>
</dbReference>
<accession>A0A371P323</accession>
<dbReference type="InterPro" id="IPR036188">
    <property type="entry name" value="FAD/NAD-bd_sf"/>
</dbReference>
<name>A0A371P323_9ACTN</name>
<dbReference type="OrthoDB" id="5168853at2"/>
<dbReference type="SUPFAM" id="SSF51905">
    <property type="entry name" value="FAD/NAD(P)-binding domain"/>
    <property type="match status" value="1"/>
</dbReference>
<evidence type="ECO:0000313" key="6">
    <source>
        <dbReference type="Proteomes" id="UP000265581"/>
    </source>
</evidence>
<dbReference type="Pfam" id="PF00743">
    <property type="entry name" value="FMO-like"/>
    <property type="match status" value="1"/>
</dbReference>
<proteinExistence type="inferred from homology"/>
<organism evidence="5 6">
    <name type="scientific">Aeromicrobium endophyticum</name>
    <dbReference type="NCBI Taxonomy" id="2292704"/>
    <lineage>
        <taxon>Bacteria</taxon>
        <taxon>Bacillati</taxon>
        <taxon>Actinomycetota</taxon>
        <taxon>Actinomycetes</taxon>
        <taxon>Propionibacteriales</taxon>
        <taxon>Nocardioidaceae</taxon>
        <taxon>Aeromicrobium</taxon>
    </lineage>
</organism>
<keyword evidence="3" id="KW-0274">FAD</keyword>
<keyword evidence="4" id="KW-0560">Oxidoreductase</keyword>
<dbReference type="AlphaFoldDB" id="A0A371P323"/>
<evidence type="ECO:0000313" key="5">
    <source>
        <dbReference type="EMBL" id="REK69978.1"/>
    </source>
</evidence>
<evidence type="ECO:0000256" key="3">
    <source>
        <dbReference type="ARBA" id="ARBA00022827"/>
    </source>
</evidence>
<evidence type="ECO:0000256" key="1">
    <source>
        <dbReference type="ARBA" id="ARBA00010139"/>
    </source>
</evidence>
<dbReference type="PANTHER" id="PTHR42877:SF4">
    <property type="entry name" value="FAD_NAD(P)-BINDING DOMAIN-CONTAINING PROTEIN-RELATED"/>
    <property type="match status" value="1"/>
</dbReference>
<comment type="similarity">
    <text evidence="1">Belongs to the FAD-binding monooxygenase family.</text>
</comment>
<comment type="caution">
    <text evidence="5">The sequence shown here is derived from an EMBL/GenBank/DDBJ whole genome shotgun (WGS) entry which is preliminary data.</text>
</comment>
<dbReference type="InterPro" id="IPR020946">
    <property type="entry name" value="Flavin_mOase-like"/>
</dbReference>
<dbReference type="GO" id="GO:0050660">
    <property type="term" value="F:flavin adenine dinucleotide binding"/>
    <property type="evidence" value="ECO:0007669"/>
    <property type="project" value="InterPro"/>
</dbReference>
<evidence type="ECO:0000256" key="2">
    <source>
        <dbReference type="ARBA" id="ARBA00022630"/>
    </source>
</evidence>
<dbReference type="InterPro" id="IPR051209">
    <property type="entry name" value="FAD-bind_Monooxygenase_sf"/>
</dbReference>
<reference evidence="5 6" key="1">
    <citation type="submission" date="2018-08" db="EMBL/GenBank/DDBJ databases">
        <title>Aeromicrobium sp. M2KJ-4, whole genome shotgun sequence.</title>
        <authorList>
            <person name="Tuo L."/>
        </authorList>
    </citation>
    <scope>NUCLEOTIDE SEQUENCE [LARGE SCALE GENOMIC DNA]</scope>
    <source>
        <strain evidence="5 6">M2KJ-4</strain>
    </source>
</reference>
<dbReference type="Proteomes" id="UP000265581">
    <property type="component" value="Unassembled WGS sequence"/>
</dbReference>
<keyword evidence="2" id="KW-0285">Flavoprotein</keyword>
<dbReference type="GO" id="GO:0050661">
    <property type="term" value="F:NADP binding"/>
    <property type="evidence" value="ECO:0007669"/>
    <property type="project" value="InterPro"/>
</dbReference>
<gene>
    <name evidence="5" type="ORF">DX116_12390</name>
</gene>
<keyword evidence="6" id="KW-1185">Reference proteome</keyword>
<protein>
    <submittedName>
        <fullName evidence="5">NAD(P)/FAD-dependent oxidoreductase</fullName>
    </submittedName>
</protein>
<evidence type="ECO:0000256" key="4">
    <source>
        <dbReference type="ARBA" id="ARBA00023002"/>
    </source>
</evidence>
<dbReference type="Gene3D" id="3.50.50.60">
    <property type="entry name" value="FAD/NAD(P)-binding domain"/>
    <property type="match status" value="2"/>
</dbReference>
<sequence>MTSIGIIGSGFGALAVAIELKRAGHTDLRLWERADGIGGVWRDNTYPGAACDVPSPLYSFSFEPSAEWSSRYGVQPEILAYIRATADKYGITPLVQLGRDVVAARWDEASSTWTVGFDDGDEQTVDVLVSAVGQLSQPVLPSIPGVDTFEGAAFHSARWDHDVDLTGKKVAVVGTGASAIQFIPQIAEQASELVVFQRTPSYILPKPDQRFGPVYRRMLRHAPGALKAERAGSWGIAEQFSRALDDDSVMGKTISLIARKHLESKIADPELRAKLTPDYPVGCKRILFANTYYPAIAQPHVRLVAHPITAVTPTGVQTADGTVHEVDVVIYATGFDAQEFLESIDITGTGGRKLAEQWVDGARAYLGIYMPGFPNLLVTYGPNTNLGGGSIVYMLEAQARHMRQAVDRLEAGSYRTVEVTAEAEQAYDHDVQLRLSHSVWAHCDSWYRHASGRITSNWPGSTHPYAQRTKVLEPEAFHWS</sequence>
<dbReference type="EMBL" id="QUBR01000002">
    <property type="protein sequence ID" value="REK69978.1"/>
    <property type="molecule type" value="Genomic_DNA"/>
</dbReference>
<dbReference type="GO" id="GO:0004499">
    <property type="term" value="F:N,N-dimethylaniline monooxygenase activity"/>
    <property type="evidence" value="ECO:0007669"/>
    <property type="project" value="InterPro"/>
</dbReference>